<name>A0A8S2GCK7_9BILA</name>
<proteinExistence type="inferred from homology"/>
<dbReference type="PROSITE" id="PS51826">
    <property type="entry name" value="PSBD"/>
    <property type="match status" value="1"/>
</dbReference>
<dbReference type="GO" id="GO:0005829">
    <property type="term" value="C:cytosol"/>
    <property type="evidence" value="ECO:0007669"/>
    <property type="project" value="TreeGrafter"/>
</dbReference>
<keyword evidence="2" id="KW-0285">Flavoprotein</keyword>
<dbReference type="Proteomes" id="UP000677228">
    <property type="component" value="Unassembled WGS sequence"/>
</dbReference>
<dbReference type="InterPro" id="IPR016156">
    <property type="entry name" value="FAD/NAD-linked_Rdtase_dimer_sf"/>
</dbReference>
<comment type="similarity">
    <text evidence="1">Belongs to the 2-oxoacid dehydrogenase family.</text>
</comment>
<dbReference type="PANTHER" id="PTHR47959:SF13">
    <property type="entry name" value="ATP-DEPENDENT RNA HELICASE RHLE"/>
    <property type="match status" value="1"/>
</dbReference>
<evidence type="ECO:0000259" key="11">
    <source>
        <dbReference type="PROSITE" id="PS50968"/>
    </source>
</evidence>
<dbReference type="InterPro" id="IPR001650">
    <property type="entry name" value="Helicase_C-like"/>
</dbReference>
<evidence type="ECO:0000256" key="3">
    <source>
        <dbReference type="ARBA" id="ARBA00022741"/>
    </source>
</evidence>
<feature type="compositionally biased region" description="Low complexity" evidence="10">
    <location>
        <begin position="125"/>
        <end position="139"/>
    </location>
</feature>
<keyword evidence="6" id="KW-0450">Lipoyl</keyword>
<keyword evidence="8" id="KW-0067">ATP-binding</keyword>
<dbReference type="SMART" id="SM00490">
    <property type="entry name" value="HELICc"/>
    <property type="match status" value="1"/>
</dbReference>
<dbReference type="SUPFAM" id="SSF47005">
    <property type="entry name" value="Peripheral subunit-binding domain of 2-oxo acid dehydrogenase complex"/>
    <property type="match status" value="1"/>
</dbReference>
<keyword evidence="4" id="KW-0378">Hydrolase</keyword>
<dbReference type="SMART" id="SM00487">
    <property type="entry name" value="DEXDc"/>
    <property type="match status" value="1"/>
</dbReference>
<protein>
    <recommendedName>
        <fullName evidence="18">Dihydrolipoyl dehydrogenase</fullName>
    </recommendedName>
</protein>
<keyword evidence="3" id="KW-0547">Nucleotide-binding</keyword>
<feature type="domain" description="Lipoyl-binding" evidence="11">
    <location>
        <begin position="1"/>
        <end position="76"/>
    </location>
</feature>
<keyword evidence="7" id="KW-0274">FAD</keyword>
<dbReference type="SUPFAM" id="SSF51905">
    <property type="entry name" value="FAD/NAD(P)-binding domain"/>
    <property type="match status" value="1"/>
</dbReference>
<dbReference type="GO" id="GO:0003676">
    <property type="term" value="F:nucleic acid binding"/>
    <property type="evidence" value="ECO:0007669"/>
    <property type="project" value="InterPro"/>
</dbReference>
<dbReference type="InterPro" id="IPR014001">
    <property type="entry name" value="Helicase_ATP-bd"/>
</dbReference>
<dbReference type="InterPro" id="IPR011545">
    <property type="entry name" value="DEAD/DEAH_box_helicase_dom"/>
</dbReference>
<dbReference type="PROSITE" id="PS51192">
    <property type="entry name" value="HELICASE_ATP_BIND_1"/>
    <property type="match status" value="1"/>
</dbReference>
<evidence type="ECO:0008006" key="18">
    <source>
        <dbReference type="Google" id="ProtNLM"/>
    </source>
</evidence>
<dbReference type="GO" id="GO:0016746">
    <property type="term" value="F:acyltransferase activity"/>
    <property type="evidence" value="ECO:0007669"/>
    <property type="project" value="InterPro"/>
</dbReference>
<dbReference type="Gene3D" id="3.40.50.300">
    <property type="entry name" value="P-loop containing nucleotide triphosphate hydrolases"/>
    <property type="match status" value="2"/>
</dbReference>
<dbReference type="InterPro" id="IPR023753">
    <property type="entry name" value="FAD/NAD-binding_dom"/>
</dbReference>
<dbReference type="PANTHER" id="PTHR47959">
    <property type="entry name" value="ATP-DEPENDENT RNA HELICASE RHLE-RELATED"/>
    <property type="match status" value="1"/>
</dbReference>
<dbReference type="Proteomes" id="UP000682733">
    <property type="component" value="Unassembled WGS sequence"/>
</dbReference>
<dbReference type="InterPro" id="IPR027417">
    <property type="entry name" value="P-loop_NTPase"/>
</dbReference>
<evidence type="ECO:0000256" key="9">
    <source>
        <dbReference type="ARBA" id="ARBA00022946"/>
    </source>
</evidence>
<keyword evidence="5" id="KW-0347">Helicase</keyword>
<dbReference type="Pfam" id="PF00270">
    <property type="entry name" value="DEAD"/>
    <property type="match status" value="1"/>
</dbReference>
<evidence type="ECO:0000256" key="2">
    <source>
        <dbReference type="ARBA" id="ARBA00022630"/>
    </source>
</evidence>
<feature type="compositionally biased region" description="Basic and acidic residues" evidence="10">
    <location>
        <begin position="86"/>
        <end position="101"/>
    </location>
</feature>
<dbReference type="Pfam" id="PF07992">
    <property type="entry name" value="Pyr_redox_2"/>
    <property type="match status" value="1"/>
</dbReference>
<dbReference type="SUPFAM" id="SSF55424">
    <property type="entry name" value="FAD/NAD-linked reductases, dimerisation (C-terminal) domain"/>
    <property type="match status" value="1"/>
</dbReference>
<dbReference type="Gene3D" id="2.40.50.100">
    <property type="match status" value="1"/>
</dbReference>
<dbReference type="CDD" id="cd06849">
    <property type="entry name" value="lipoyl_domain"/>
    <property type="match status" value="1"/>
</dbReference>
<dbReference type="InterPro" id="IPR023213">
    <property type="entry name" value="CAT-like_dom_sf"/>
</dbReference>
<evidence type="ECO:0000256" key="1">
    <source>
        <dbReference type="ARBA" id="ARBA00007317"/>
    </source>
</evidence>
<dbReference type="EMBL" id="CAJOBA010000001">
    <property type="protein sequence ID" value="CAF3491602.1"/>
    <property type="molecule type" value="Genomic_DNA"/>
</dbReference>
<evidence type="ECO:0000313" key="17">
    <source>
        <dbReference type="Proteomes" id="UP000682733"/>
    </source>
</evidence>
<dbReference type="SUPFAM" id="SSF52540">
    <property type="entry name" value="P-loop containing nucleoside triphosphate hydrolases"/>
    <property type="match status" value="1"/>
</dbReference>
<keyword evidence="9" id="KW-0809">Transit peptide</keyword>
<dbReference type="InterPro" id="IPR036625">
    <property type="entry name" value="E3-bd_dom_sf"/>
</dbReference>
<dbReference type="InterPro" id="IPR044742">
    <property type="entry name" value="DEAD/DEAH_RhlB"/>
</dbReference>
<comment type="caution">
    <text evidence="16">The sequence shown here is derived from an EMBL/GenBank/DDBJ whole genome shotgun (WGS) entry which is preliminary data.</text>
</comment>
<dbReference type="Pfam" id="PF00271">
    <property type="entry name" value="Helicase_C"/>
    <property type="match status" value="1"/>
</dbReference>
<dbReference type="Gene3D" id="3.30.390.30">
    <property type="match status" value="1"/>
</dbReference>
<dbReference type="PRINTS" id="PR00368">
    <property type="entry name" value="FADPNR"/>
</dbReference>
<dbReference type="PROSITE" id="PS50968">
    <property type="entry name" value="BIOTINYL_LIPOYL"/>
    <property type="match status" value="1"/>
</dbReference>
<dbReference type="GO" id="GO:0016491">
    <property type="term" value="F:oxidoreductase activity"/>
    <property type="evidence" value="ECO:0007669"/>
    <property type="project" value="InterPro"/>
</dbReference>
<dbReference type="GO" id="GO:0003724">
    <property type="term" value="F:RNA helicase activity"/>
    <property type="evidence" value="ECO:0007669"/>
    <property type="project" value="TreeGrafter"/>
</dbReference>
<feature type="domain" description="Peripheral subunit-binding (PSBD)" evidence="14">
    <location>
        <begin position="151"/>
        <end position="188"/>
    </location>
</feature>
<reference evidence="16" key="1">
    <citation type="submission" date="2021-02" db="EMBL/GenBank/DDBJ databases">
        <authorList>
            <person name="Nowell W R."/>
        </authorList>
    </citation>
    <scope>NUCLEOTIDE SEQUENCE</scope>
</reference>
<dbReference type="Gene3D" id="3.50.50.60">
    <property type="entry name" value="FAD/NAD(P)-binding domain"/>
    <property type="match status" value="1"/>
</dbReference>
<evidence type="ECO:0000256" key="4">
    <source>
        <dbReference type="ARBA" id="ARBA00022801"/>
    </source>
</evidence>
<dbReference type="PROSITE" id="PS00189">
    <property type="entry name" value="LIPOYL"/>
    <property type="match status" value="1"/>
</dbReference>
<dbReference type="EMBL" id="CAJNOK010000001">
    <property type="protein sequence ID" value="CAF0720592.1"/>
    <property type="molecule type" value="Genomic_DNA"/>
</dbReference>
<dbReference type="InterPro" id="IPR036188">
    <property type="entry name" value="FAD/NAD-bd_sf"/>
</dbReference>
<evidence type="ECO:0000259" key="14">
    <source>
        <dbReference type="PROSITE" id="PS51826"/>
    </source>
</evidence>
<dbReference type="Pfam" id="PF02817">
    <property type="entry name" value="E3_binding"/>
    <property type="match status" value="1"/>
</dbReference>
<evidence type="ECO:0000256" key="5">
    <source>
        <dbReference type="ARBA" id="ARBA00022806"/>
    </source>
</evidence>
<evidence type="ECO:0000259" key="12">
    <source>
        <dbReference type="PROSITE" id="PS51192"/>
    </source>
</evidence>
<dbReference type="GO" id="GO:0005524">
    <property type="term" value="F:ATP binding"/>
    <property type="evidence" value="ECO:0007669"/>
    <property type="project" value="UniProtKB-KW"/>
</dbReference>
<dbReference type="PROSITE" id="PS51194">
    <property type="entry name" value="HELICASE_CTER"/>
    <property type="match status" value="1"/>
</dbReference>
<evidence type="ECO:0000313" key="15">
    <source>
        <dbReference type="EMBL" id="CAF0720592.1"/>
    </source>
</evidence>
<dbReference type="SUPFAM" id="SSF51230">
    <property type="entry name" value="Single hybrid motif"/>
    <property type="match status" value="1"/>
</dbReference>
<evidence type="ECO:0000256" key="8">
    <source>
        <dbReference type="ARBA" id="ARBA00022840"/>
    </source>
</evidence>
<dbReference type="Pfam" id="PF02852">
    <property type="entry name" value="Pyr_redox_dim"/>
    <property type="match status" value="1"/>
</dbReference>
<feature type="compositionally biased region" description="Low complexity" evidence="10">
    <location>
        <begin position="188"/>
        <end position="206"/>
    </location>
</feature>
<dbReference type="SUPFAM" id="SSF52777">
    <property type="entry name" value="CoA-dependent acyltransferases"/>
    <property type="match status" value="1"/>
</dbReference>
<feature type="region of interest" description="Disordered" evidence="10">
    <location>
        <begin position="125"/>
        <end position="145"/>
    </location>
</feature>
<dbReference type="InterPro" id="IPR004099">
    <property type="entry name" value="Pyr_nucl-diS_OxRdtase_dimer"/>
</dbReference>
<dbReference type="InterPro" id="IPR003016">
    <property type="entry name" value="2-oxoA_DH_lipoyl-BS"/>
</dbReference>
<evidence type="ECO:0000313" key="16">
    <source>
        <dbReference type="EMBL" id="CAF3491602.1"/>
    </source>
</evidence>
<dbReference type="GO" id="GO:0016787">
    <property type="term" value="F:hydrolase activity"/>
    <property type="evidence" value="ECO:0007669"/>
    <property type="project" value="UniProtKB-KW"/>
</dbReference>
<evidence type="ECO:0000256" key="10">
    <source>
        <dbReference type="SAM" id="MobiDB-lite"/>
    </source>
</evidence>
<dbReference type="AlphaFoldDB" id="A0A8S2GCK7"/>
<feature type="region of interest" description="Disordered" evidence="10">
    <location>
        <begin position="76"/>
        <end position="103"/>
    </location>
</feature>
<dbReference type="CDD" id="cd18787">
    <property type="entry name" value="SF2_C_DEAD"/>
    <property type="match status" value="1"/>
</dbReference>
<dbReference type="CDD" id="cd00268">
    <property type="entry name" value="DEADc"/>
    <property type="match status" value="1"/>
</dbReference>
<dbReference type="PRINTS" id="PR00411">
    <property type="entry name" value="PNDRDTASEI"/>
</dbReference>
<accession>A0A8S2GCK7</accession>
<dbReference type="InterPro" id="IPR000089">
    <property type="entry name" value="Biotin_lipoyl"/>
</dbReference>
<dbReference type="InterPro" id="IPR050079">
    <property type="entry name" value="DEAD_box_RNA_helicase"/>
</dbReference>
<gene>
    <name evidence="15" type="ORF">OVA965_LOCUS2</name>
    <name evidence="16" type="ORF">TMI583_LOCUS2</name>
</gene>
<feature type="domain" description="Helicase ATP-binding" evidence="12">
    <location>
        <begin position="737"/>
        <end position="909"/>
    </location>
</feature>
<dbReference type="InterPro" id="IPR004167">
    <property type="entry name" value="PSBD"/>
</dbReference>
<organism evidence="16 17">
    <name type="scientific">Didymodactylos carnosus</name>
    <dbReference type="NCBI Taxonomy" id="1234261"/>
    <lineage>
        <taxon>Eukaryota</taxon>
        <taxon>Metazoa</taxon>
        <taxon>Spiralia</taxon>
        <taxon>Gnathifera</taxon>
        <taxon>Rotifera</taxon>
        <taxon>Eurotatoria</taxon>
        <taxon>Bdelloidea</taxon>
        <taxon>Philodinida</taxon>
        <taxon>Philodinidae</taxon>
        <taxon>Didymodactylos</taxon>
    </lineage>
</organism>
<dbReference type="Gene3D" id="4.10.320.10">
    <property type="entry name" value="E3-binding domain"/>
    <property type="match status" value="1"/>
</dbReference>
<feature type="region of interest" description="Disordered" evidence="10">
    <location>
        <begin position="181"/>
        <end position="214"/>
    </location>
</feature>
<sequence length="1054" mass="113864">MFTFKFADIGEGIHEGKVFELLVKEGDSVKEGQNLLSVETDKITAELPSPVTGKVTKFLVKPGEVIHVGQDMVSIDDGSSTPVVETKPEPKPTETKTEKVSEGGASVVGEVKVSNDLLPSFFTGSSTTSTNAASSSKGSVGTQVSERSNVLATPLARAMAADLKVDMNAITGTGPNARVTKQDVIDASSRVKSTSTTPVSSSKPASGPGAYTPAQVKEPTQAEFFGDATEKRVAPSGVLNEVDVTRLISIREEVKADFEAKGIKITYLPYIVKAFATALEQHHEINAYYDDMTKELVYKREINIGIAVDSPNGLFVPVIKNANFLSVVEIARVELLLKSRKVKIVYGEAKFLTPKSISVNGDTISGTNLVVATGSEPIRLKLPGFDEGYSSNHLIDSTGALNLDKIPKKLIVVGGGVIGLEFAFLYAQLGSQVTIVQGLDRILEKLDNEVSAEATRMLKEKGIEIILNAKVIGFDSKTNSLLYEVENKANALKVEVALMAIGRKPISAAAVSVGIKADQRGFIQVNDQLETNIDKVYAMGDCVAPLMLAHVAYKHASMVANLLAYQQKSKINYDAVPNCIYTYPEIASIGKTEEELKASGTAYLKSKVAMKILGKAIADGDDKIGFIKLLYGPKYGELLGVHLIGSTASDIISEFATLLETEASFQPIKISSDLANDEALSGHDARAFGGNPIQTLFFPKNGSKPVSPKKFFESQRNLAAIDELGYVTPTSIQLQTILPLISGSDLMGLAQTGTGKTAAFTLPTLHRILLKPETKGIRALILAPTRELAEQIKEAIKAMAKFTNLKSISVYGGANISTQVKKLKERVDILVACPGRLLDHIRQRTVDLSRIETLVLDEADQMFDMGFLPDVKKIIKALPQSRQTLMFSATMPDDIRKLAHEILKNPITVQAIPTGLTSTIAHSLYPITHSLKELLLFRLLKDTATESVIIFTKMKHSARQLSKDLENQGYKSVSLQGNLSQGKRKAAMEGFKKGVYQIMVATDIAARGIDVSQISHVINYDMPDTPEAYTHRIGRTGRAGKSGDAFTFVTPADE</sequence>
<dbReference type="InterPro" id="IPR011053">
    <property type="entry name" value="Single_hybrid_motif"/>
</dbReference>
<evidence type="ECO:0000259" key="13">
    <source>
        <dbReference type="PROSITE" id="PS51194"/>
    </source>
</evidence>
<evidence type="ECO:0000256" key="6">
    <source>
        <dbReference type="ARBA" id="ARBA00022823"/>
    </source>
</evidence>
<feature type="domain" description="Helicase C-terminal" evidence="13">
    <location>
        <begin position="935"/>
        <end position="1054"/>
    </location>
</feature>
<dbReference type="Gene3D" id="3.30.559.10">
    <property type="entry name" value="Chloramphenicol acetyltransferase-like domain"/>
    <property type="match status" value="1"/>
</dbReference>
<dbReference type="Pfam" id="PF00364">
    <property type="entry name" value="Biotin_lipoyl"/>
    <property type="match status" value="1"/>
</dbReference>
<evidence type="ECO:0000256" key="7">
    <source>
        <dbReference type="ARBA" id="ARBA00022827"/>
    </source>
</evidence>